<name>A0A316EKP1_9ACTN</name>
<reference evidence="2 3" key="1">
    <citation type="submission" date="2018-05" db="EMBL/GenBank/DDBJ databases">
        <title>Genomic Encyclopedia of Archaeal and Bacterial Type Strains, Phase II (KMG-II): from individual species to whole genera.</title>
        <authorList>
            <person name="Goeker M."/>
        </authorList>
    </citation>
    <scope>NUCLEOTIDE SEQUENCE [LARGE SCALE GENOMIC DNA]</scope>
    <source>
        <strain evidence="2 3">DSM 45184</strain>
    </source>
</reference>
<dbReference type="RefSeq" id="WP_146246685.1">
    <property type="nucleotide sequence ID" value="NZ_BONA01000098.1"/>
</dbReference>
<keyword evidence="3" id="KW-1185">Reference proteome</keyword>
<accession>A0A316EKP1</accession>
<dbReference type="EMBL" id="QGGR01000030">
    <property type="protein sequence ID" value="PWK32412.1"/>
    <property type="molecule type" value="Genomic_DNA"/>
</dbReference>
<keyword evidence="1" id="KW-0812">Transmembrane</keyword>
<dbReference type="Proteomes" id="UP000245697">
    <property type="component" value="Unassembled WGS sequence"/>
</dbReference>
<dbReference type="AlphaFoldDB" id="A0A316EKP1"/>
<feature type="transmembrane region" description="Helical" evidence="1">
    <location>
        <begin position="30"/>
        <end position="46"/>
    </location>
</feature>
<evidence type="ECO:0000313" key="2">
    <source>
        <dbReference type="EMBL" id="PWK32412.1"/>
    </source>
</evidence>
<evidence type="ECO:0000313" key="3">
    <source>
        <dbReference type="Proteomes" id="UP000245697"/>
    </source>
</evidence>
<feature type="transmembrane region" description="Helical" evidence="1">
    <location>
        <begin position="151"/>
        <end position="173"/>
    </location>
</feature>
<sequence length="179" mass="19919">MADRAFEGPLAEYATLRGEIDSRYKYQQQILALQLTLTSAIFALAFSKPAPLGVLLIVPLSSYLLCGRYIGQRTAIRWISRYIETELSPQVPGGFGWPTWSRANRRPERFFDWYLPLLICFPGAGLLALGWTAGLVFGSGQISAWARTGLVLVWLIGLVSAATCAYLVSRVYIKRPQTT</sequence>
<keyword evidence="1" id="KW-0472">Membrane</keyword>
<comment type="caution">
    <text evidence="2">The sequence shown here is derived from an EMBL/GenBank/DDBJ whole genome shotgun (WGS) entry which is preliminary data.</text>
</comment>
<feature type="transmembrane region" description="Helical" evidence="1">
    <location>
        <begin position="52"/>
        <end position="71"/>
    </location>
</feature>
<proteinExistence type="predicted"/>
<evidence type="ECO:0000256" key="1">
    <source>
        <dbReference type="SAM" id="Phobius"/>
    </source>
</evidence>
<dbReference type="OrthoDB" id="3377763at2"/>
<gene>
    <name evidence="2" type="ORF">BC793_13022</name>
</gene>
<feature type="transmembrane region" description="Helical" evidence="1">
    <location>
        <begin position="111"/>
        <end position="131"/>
    </location>
</feature>
<organism evidence="2 3">
    <name type="scientific">Actinoplanes xinjiangensis</name>
    <dbReference type="NCBI Taxonomy" id="512350"/>
    <lineage>
        <taxon>Bacteria</taxon>
        <taxon>Bacillati</taxon>
        <taxon>Actinomycetota</taxon>
        <taxon>Actinomycetes</taxon>
        <taxon>Micromonosporales</taxon>
        <taxon>Micromonosporaceae</taxon>
        <taxon>Actinoplanes</taxon>
    </lineage>
</organism>
<keyword evidence="1" id="KW-1133">Transmembrane helix</keyword>
<protein>
    <submittedName>
        <fullName evidence="2">Uncharacterized protein</fullName>
    </submittedName>
</protein>